<dbReference type="PANTHER" id="PTHR43633">
    <property type="entry name" value="ALCOHOL DEHYDROGENASE YQHD"/>
    <property type="match status" value="1"/>
</dbReference>
<organism evidence="4 5">
    <name type="scientific">Slackia isoflavoniconvertens</name>
    <dbReference type="NCBI Taxonomy" id="572010"/>
    <lineage>
        <taxon>Bacteria</taxon>
        <taxon>Bacillati</taxon>
        <taxon>Actinomycetota</taxon>
        <taxon>Coriobacteriia</taxon>
        <taxon>Eggerthellales</taxon>
        <taxon>Eggerthellaceae</taxon>
        <taxon>Slackia</taxon>
    </lineage>
</organism>
<dbReference type="CDD" id="cd08187">
    <property type="entry name" value="BDH"/>
    <property type="match status" value="1"/>
</dbReference>
<dbReference type="AlphaFoldDB" id="A0A369LQ63"/>
<dbReference type="Gene3D" id="3.40.50.1970">
    <property type="match status" value="1"/>
</dbReference>
<accession>A0A369LQ63</accession>
<dbReference type="Pfam" id="PF00465">
    <property type="entry name" value="Fe-ADH"/>
    <property type="match status" value="1"/>
</dbReference>
<dbReference type="GO" id="GO:1990002">
    <property type="term" value="F:methylglyoxal reductase (NADPH) (acetol producing) activity"/>
    <property type="evidence" value="ECO:0007669"/>
    <property type="project" value="TreeGrafter"/>
</dbReference>
<dbReference type="Gene3D" id="1.20.1090.10">
    <property type="entry name" value="Dehydroquinate synthase-like - alpha domain"/>
    <property type="match status" value="1"/>
</dbReference>
<evidence type="ECO:0000259" key="2">
    <source>
        <dbReference type="Pfam" id="PF00465"/>
    </source>
</evidence>
<dbReference type="EMBL" id="PPTO01000003">
    <property type="protein sequence ID" value="RDB60315.1"/>
    <property type="molecule type" value="Genomic_DNA"/>
</dbReference>
<name>A0A369LQ63_9ACTN</name>
<comment type="caution">
    <text evidence="4">The sequence shown here is derived from an EMBL/GenBank/DDBJ whole genome shotgun (WGS) entry which is preliminary data.</text>
</comment>
<protein>
    <submittedName>
        <fullName evidence="4">NADH-dependent alcohol dehydrogenase</fullName>
    </submittedName>
</protein>
<dbReference type="FunFam" id="3.40.50.1970:FF:000003">
    <property type="entry name" value="Alcohol dehydrogenase, iron-containing"/>
    <property type="match status" value="1"/>
</dbReference>
<proteinExistence type="predicted"/>
<dbReference type="InterPro" id="IPR056798">
    <property type="entry name" value="ADH_Fe_C"/>
</dbReference>
<dbReference type="InterPro" id="IPR001670">
    <property type="entry name" value="ADH_Fe/GldA"/>
</dbReference>
<dbReference type="GO" id="GO:0008106">
    <property type="term" value="F:alcohol dehydrogenase (NADP+) activity"/>
    <property type="evidence" value="ECO:0007669"/>
    <property type="project" value="TreeGrafter"/>
</dbReference>
<feature type="domain" description="Alcohol dehydrogenase iron-type/glycerol dehydrogenase GldA" evidence="2">
    <location>
        <begin position="9"/>
        <end position="176"/>
    </location>
</feature>
<dbReference type="GO" id="GO:0046872">
    <property type="term" value="F:metal ion binding"/>
    <property type="evidence" value="ECO:0007669"/>
    <property type="project" value="InterPro"/>
</dbReference>
<dbReference type="Proteomes" id="UP000253975">
    <property type="component" value="Unassembled WGS sequence"/>
</dbReference>
<dbReference type="Pfam" id="PF25137">
    <property type="entry name" value="ADH_Fe_C"/>
    <property type="match status" value="1"/>
</dbReference>
<keyword evidence="1" id="KW-0560">Oxidoreductase</keyword>
<gene>
    <name evidence="4" type="ORF">C1881_02985</name>
</gene>
<evidence type="ECO:0000256" key="1">
    <source>
        <dbReference type="ARBA" id="ARBA00023002"/>
    </source>
</evidence>
<dbReference type="RefSeq" id="WP_114615051.1">
    <property type="nucleotide sequence ID" value="NZ_PPTO01000003.1"/>
</dbReference>
<evidence type="ECO:0000313" key="4">
    <source>
        <dbReference type="EMBL" id="RDB60315.1"/>
    </source>
</evidence>
<dbReference type="SUPFAM" id="SSF56796">
    <property type="entry name" value="Dehydroquinate synthase-like"/>
    <property type="match status" value="1"/>
</dbReference>
<sequence>MNNFTFCVPTRIHFGKGQISHLSELAESGSNVLLVYGGGSIKKSGLYDEAMAILADAGLHVVELSGIEPNPRIESVREGARLCKEHAIDMVLAVGGGSVIDAAKVIAGAAKYDGDAWDLVLDRTKIKAALPVYSVLTLAATGSEMDPFAVISDLGKNEKWGTASPLFVPKMSVLDPTYTFSVSKKQTAAGTADMMSHVFESYFTNVEGATLQAHMSEAILKTLVHYGPIALAEPDNYDARANLMWCGSHAINGLLDSGAEVAWCVHPMEHELSAFYDITHGEGLAILTPVWMKHVLAKDPSKAAAFAEYGRAVFGIAEADDAQAAAAAIERTEDFLFNQMSLPSKLHEVGIEDEENFAAMAKKAAAGCVGSFVPLEESDIVEIYRAAL</sequence>
<dbReference type="PANTHER" id="PTHR43633:SF1">
    <property type="entry name" value="ALCOHOL DEHYDROGENASE YQHD"/>
    <property type="match status" value="1"/>
</dbReference>
<dbReference type="InterPro" id="IPR018211">
    <property type="entry name" value="ADH_Fe_CS"/>
</dbReference>
<dbReference type="PROSITE" id="PS00060">
    <property type="entry name" value="ADH_IRON_2"/>
    <property type="match status" value="1"/>
</dbReference>
<dbReference type="GO" id="GO:0005829">
    <property type="term" value="C:cytosol"/>
    <property type="evidence" value="ECO:0007669"/>
    <property type="project" value="TreeGrafter"/>
</dbReference>
<evidence type="ECO:0000259" key="3">
    <source>
        <dbReference type="Pfam" id="PF25137"/>
    </source>
</evidence>
<dbReference type="InterPro" id="IPR044731">
    <property type="entry name" value="BDH-like"/>
</dbReference>
<feature type="domain" description="Fe-containing alcohol dehydrogenase-like C-terminal" evidence="3">
    <location>
        <begin position="187"/>
        <end position="388"/>
    </location>
</feature>
<dbReference type="GO" id="GO:1990362">
    <property type="term" value="F:butanol dehydrogenase (NAD+) activity"/>
    <property type="evidence" value="ECO:0007669"/>
    <property type="project" value="InterPro"/>
</dbReference>
<evidence type="ECO:0000313" key="5">
    <source>
        <dbReference type="Proteomes" id="UP000253975"/>
    </source>
</evidence>
<reference evidence="4 5" key="1">
    <citation type="journal article" date="2018" name="Elife">
        <title>Discovery and characterization of a prevalent human gut bacterial enzyme sufficient for the inactivation of a family of plant toxins.</title>
        <authorList>
            <person name="Koppel N."/>
            <person name="Bisanz J.E."/>
            <person name="Pandelia M.E."/>
            <person name="Turnbaugh P.J."/>
            <person name="Balskus E.P."/>
        </authorList>
    </citation>
    <scope>NUCLEOTIDE SEQUENCE [LARGE SCALE GENOMIC DNA]</scope>
    <source>
        <strain evidence="4 5">OB21 GAM31</strain>
    </source>
</reference>